<evidence type="ECO:0000313" key="2">
    <source>
        <dbReference type="EMBL" id="GAA1234672.1"/>
    </source>
</evidence>
<keyword evidence="1" id="KW-0812">Transmembrane</keyword>
<feature type="transmembrane region" description="Helical" evidence="1">
    <location>
        <begin position="88"/>
        <end position="119"/>
    </location>
</feature>
<proteinExistence type="predicted"/>
<keyword evidence="1" id="KW-0472">Membrane</keyword>
<evidence type="ECO:0000313" key="3">
    <source>
        <dbReference type="Proteomes" id="UP001500037"/>
    </source>
</evidence>
<dbReference type="RefSeq" id="WP_344441605.1">
    <property type="nucleotide sequence ID" value="NZ_BAAALF010000035.1"/>
</dbReference>
<organism evidence="2 3">
    <name type="scientific">Kitasatospora nipponensis</name>
    <dbReference type="NCBI Taxonomy" id="258049"/>
    <lineage>
        <taxon>Bacteria</taxon>
        <taxon>Bacillati</taxon>
        <taxon>Actinomycetota</taxon>
        <taxon>Actinomycetes</taxon>
        <taxon>Kitasatosporales</taxon>
        <taxon>Streptomycetaceae</taxon>
        <taxon>Kitasatospora</taxon>
    </lineage>
</organism>
<accession>A0ABN1W473</accession>
<feature type="transmembrane region" description="Helical" evidence="1">
    <location>
        <begin position="47"/>
        <end position="67"/>
    </location>
</feature>
<feature type="transmembrane region" description="Helical" evidence="1">
    <location>
        <begin position="131"/>
        <end position="152"/>
    </location>
</feature>
<name>A0ABN1W473_9ACTN</name>
<protein>
    <submittedName>
        <fullName evidence="2">Uncharacterized protein</fullName>
    </submittedName>
</protein>
<sequence>MTTTGTTTDPGAFAARLRGRELPARLLGGALLVSALDPAALRGSSAVRLVPALVVLALAWWAAPPVTARHLRTSARLHRQLARHRNTVLATTAVVLAALTHPGPWSAAMTCALLLGYLLHVDTRTHAHLPVGPGAVLASCAAAALVLAAALAPTGDSDLARLLATLGVTVTALAVGLTLWERR</sequence>
<evidence type="ECO:0000256" key="1">
    <source>
        <dbReference type="SAM" id="Phobius"/>
    </source>
</evidence>
<feature type="transmembrane region" description="Helical" evidence="1">
    <location>
        <begin position="159"/>
        <end position="180"/>
    </location>
</feature>
<keyword evidence="1" id="KW-1133">Transmembrane helix</keyword>
<keyword evidence="3" id="KW-1185">Reference proteome</keyword>
<comment type="caution">
    <text evidence="2">The sequence shown here is derived from an EMBL/GenBank/DDBJ whole genome shotgun (WGS) entry which is preliminary data.</text>
</comment>
<dbReference type="EMBL" id="BAAALF010000035">
    <property type="protein sequence ID" value="GAA1234672.1"/>
    <property type="molecule type" value="Genomic_DNA"/>
</dbReference>
<reference evidence="2 3" key="1">
    <citation type="journal article" date="2019" name="Int. J. Syst. Evol. Microbiol.">
        <title>The Global Catalogue of Microorganisms (GCM) 10K type strain sequencing project: providing services to taxonomists for standard genome sequencing and annotation.</title>
        <authorList>
            <consortium name="The Broad Institute Genomics Platform"/>
            <consortium name="The Broad Institute Genome Sequencing Center for Infectious Disease"/>
            <person name="Wu L."/>
            <person name="Ma J."/>
        </authorList>
    </citation>
    <scope>NUCLEOTIDE SEQUENCE [LARGE SCALE GENOMIC DNA]</scope>
    <source>
        <strain evidence="2 3">JCM 13004</strain>
    </source>
</reference>
<dbReference type="Proteomes" id="UP001500037">
    <property type="component" value="Unassembled WGS sequence"/>
</dbReference>
<gene>
    <name evidence="2" type="ORF">GCM10009665_26110</name>
</gene>